<name>A0A268A7F5_9BACI</name>
<evidence type="ECO:0000313" key="1">
    <source>
        <dbReference type="EMBL" id="PAD20053.1"/>
    </source>
</evidence>
<comment type="caution">
    <text evidence="1">The sequence shown here is derived from an EMBL/GenBank/DDBJ whole genome shotgun (WGS) entry which is preliminary data.</text>
</comment>
<evidence type="ECO:0000313" key="2">
    <source>
        <dbReference type="Proteomes" id="UP000216013"/>
    </source>
</evidence>
<dbReference type="AlphaFoldDB" id="A0A268A7F5"/>
<dbReference type="Proteomes" id="UP000216013">
    <property type="component" value="Unassembled WGS sequence"/>
</dbReference>
<proteinExistence type="predicted"/>
<dbReference type="Pfam" id="PF13671">
    <property type="entry name" value="AAA_33"/>
    <property type="match status" value="1"/>
</dbReference>
<accession>A0A268A7F5</accession>
<dbReference type="EMBL" id="NPBV01000027">
    <property type="protein sequence ID" value="PAD20053.1"/>
    <property type="molecule type" value="Genomic_DNA"/>
</dbReference>
<dbReference type="RefSeq" id="WP_095261560.1">
    <property type="nucleotide sequence ID" value="NZ_NPBV01000027.1"/>
</dbReference>
<dbReference type="InterPro" id="IPR027417">
    <property type="entry name" value="P-loop_NTPase"/>
</dbReference>
<evidence type="ECO:0008006" key="3">
    <source>
        <dbReference type="Google" id="ProtNLM"/>
    </source>
</evidence>
<protein>
    <recommendedName>
        <fullName evidence="3">Tunicamycin resistance protein</fullName>
    </recommendedName>
</protein>
<dbReference type="SUPFAM" id="SSF52540">
    <property type="entry name" value="P-loop containing nucleoside triphosphate hydrolases"/>
    <property type="match status" value="1"/>
</dbReference>
<organism evidence="1 2">
    <name type="scientific">Terribacillus saccharophilus</name>
    <dbReference type="NCBI Taxonomy" id="361277"/>
    <lineage>
        <taxon>Bacteria</taxon>
        <taxon>Bacillati</taxon>
        <taxon>Bacillota</taxon>
        <taxon>Bacilli</taxon>
        <taxon>Bacillales</taxon>
        <taxon>Bacillaceae</taxon>
        <taxon>Terribacillus</taxon>
    </lineage>
</organism>
<gene>
    <name evidence="1" type="ORF">CHH64_16615</name>
</gene>
<sequence length="192" mass="22490">MIIWINGAFGAGKTQTAISLRYRLPNAFIYDPEKAGFYIRGNIPNSMQKPDFQQHKLWRSIVYEHLAYMAAKTEDVIIVPMTITEPSYYEEIIGQLRKEGHQVYHLVLIASEETLRVRLAKRGNKQNSWAAQQIQRCVQSLSNPIFENKLTTDIMSIIEVVEAIGRQKGLQLQNDQRSWWKKRWPRVTSRWR</sequence>
<dbReference type="Gene3D" id="3.40.50.300">
    <property type="entry name" value="P-loop containing nucleotide triphosphate hydrolases"/>
    <property type="match status" value="1"/>
</dbReference>
<reference evidence="1 2" key="1">
    <citation type="submission" date="2017-07" db="EMBL/GenBank/DDBJ databases">
        <title>Isolation and whole genome analysis of endospore-forming bacteria from heroin.</title>
        <authorList>
            <person name="Kalinowski J."/>
            <person name="Ahrens B."/>
            <person name="Al-Dilaimi A."/>
            <person name="Winkler A."/>
            <person name="Wibberg D."/>
            <person name="Schleenbecker U."/>
            <person name="Ruckert C."/>
            <person name="Wolfel R."/>
            <person name="Grass G."/>
        </authorList>
    </citation>
    <scope>NUCLEOTIDE SEQUENCE [LARGE SCALE GENOMIC DNA]</scope>
    <source>
        <strain evidence="1 2">7528</strain>
    </source>
</reference>